<feature type="signal peptide" evidence="1">
    <location>
        <begin position="1"/>
        <end position="25"/>
    </location>
</feature>
<proteinExistence type="predicted"/>
<keyword evidence="1" id="KW-0732">Signal</keyword>
<feature type="chain" id="PRO_5002194803" description="Lipoprotein" evidence="1">
    <location>
        <begin position="26"/>
        <end position="331"/>
    </location>
</feature>
<dbReference type="OrthoDB" id="1488726at2"/>
<keyword evidence="3" id="KW-1185">Reference proteome</keyword>
<organism evidence="2 3">
    <name type="scientific">Siansivirga zeaxanthinifaciens CC-SAMT-1</name>
    <dbReference type="NCBI Taxonomy" id="1454006"/>
    <lineage>
        <taxon>Bacteria</taxon>
        <taxon>Pseudomonadati</taxon>
        <taxon>Bacteroidota</taxon>
        <taxon>Flavobacteriia</taxon>
        <taxon>Flavobacteriales</taxon>
        <taxon>Flavobacteriaceae</taxon>
        <taxon>Siansivirga</taxon>
    </lineage>
</organism>
<name>A0A0C5VVH2_9FLAO</name>
<protein>
    <recommendedName>
        <fullName evidence="4">Lipoprotein</fullName>
    </recommendedName>
</protein>
<gene>
    <name evidence="2" type="ORF">AW14_05170</name>
</gene>
<reference evidence="2 3" key="1">
    <citation type="submission" date="2014-02" db="EMBL/GenBank/DDBJ databases">
        <authorList>
            <person name="Young C.-C."/>
            <person name="Hameed A."/>
            <person name="Huang H.-C."/>
            <person name="Shahina M."/>
        </authorList>
    </citation>
    <scope>NUCLEOTIDE SEQUENCE [LARGE SCALE GENOMIC DNA]</scope>
    <source>
        <strain evidence="2 3">CC-SAMT-1</strain>
    </source>
</reference>
<dbReference type="HOGENOM" id="CLU_846320_0_0_10"/>
<dbReference type="Proteomes" id="UP000032229">
    <property type="component" value="Chromosome"/>
</dbReference>
<dbReference type="AlphaFoldDB" id="A0A0C5VVH2"/>
<dbReference type="EMBL" id="CP007202">
    <property type="protein sequence ID" value="AJR03121.1"/>
    <property type="molecule type" value="Genomic_DNA"/>
</dbReference>
<dbReference type="KEGG" id="sze:AW14_05170"/>
<evidence type="ECO:0000313" key="2">
    <source>
        <dbReference type="EMBL" id="AJR03121.1"/>
    </source>
</evidence>
<dbReference type="STRING" id="1454006.AW14_05170"/>
<dbReference type="RefSeq" id="WP_044637823.1">
    <property type="nucleotide sequence ID" value="NZ_CP007202.1"/>
</dbReference>
<evidence type="ECO:0008006" key="4">
    <source>
        <dbReference type="Google" id="ProtNLM"/>
    </source>
</evidence>
<sequence>MKNLKHITGALLLMAILFTNVSCNKSDVKDDDCDGLCEIATAEDFNNIKDAALEGLTQYFQFNAEDGNITLTSNKGVTIYINTACLTLNGNAVTGIIDLEFVELFEKGNMLTTNKPTMGILPNGDQALLISGGEFFIEASQNGSVLETSCDIQLGIPAALTGGVDNTMTLWDGIIDDNGNLAWAENKRNGTNNQGGVFAEGNEYYAFLGAFGWSNVDRFYNDERPKTTILVDVPEGYNNTNCAVYLSYDGEYTGLANLDTYDATNGFFSEHYGQIPIGLACHVIFVSEANGNWKYAIKAVTIEANGIITFTENETDVVTESQLTTIINGLP</sequence>
<evidence type="ECO:0000313" key="3">
    <source>
        <dbReference type="Proteomes" id="UP000032229"/>
    </source>
</evidence>
<dbReference type="PATRIC" id="fig|1454006.5.peg.1015"/>
<evidence type="ECO:0000256" key="1">
    <source>
        <dbReference type="SAM" id="SignalP"/>
    </source>
</evidence>
<accession>A0A0C5VVH2</accession>